<dbReference type="EnsemblMetazoa" id="BGLB027209-RA">
    <property type="protein sequence ID" value="BGLB027209-PA"/>
    <property type="gene ID" value="BGLB027209"/>
</dbReference>
<feature type="domain" description="Amino acid transporter transmembrane" evidence="6">
    <location>
        <begin position="63"/>
        <end position="463"/>
    </location>
</feature>
<accession>A0A2C9L5M9</accession>
<keyword evidence="4 5" id="KW-0472">Membrane</keyword>
<evidence type="ECO:0000259" key="6">
    <source>
        <dbReference type="Pfam" id="PF01490"/>
    </source>
</evidence>
<feature type="transmembrane region" description="Helical" evidence="5">
    <location>
        <begin position="334"/>
        <end position="363"/>
    </location>
</feature>
<feature type="transmembrane region" description="Helical" evidence="5">
    <location>
        <begin position="384"/>
        <end position="401"/>
    </location>
</feature>
<dbReference type="InterPro" id="IPR013057">
    <property type="entry name" value="AA_transpt_TM"/>
</dbReference>
<dbReference type="PANTHER" id="PTHR22950:SF349">
    <property type="entry name" value="AMINO ACID TRANSPORTER TRANSMEMBRANE DOMAIN-CONTAINING PROTEIN"/>
    <property type="match status" value="1"/>
</dbReference>
<feature type="transmembrane region" description="Helical" evidence="5">
    <location>
        <begin position="407"/>
        <end position="426"/>
    </location>
</feature>
<dbReference type="Proteomes" id="UP000076420">
    <property type="component" value="Unassembled WGS sequence"/>
</dbReference>
<dbReference type="VEuPathDB" id="VectorBase:BGLB027209"/>
<dbReference type="GO" id="GO:0005774">
    <property type="term" value="C:vacuolar membrane"/>
    <property type="evidence" value="ECO:0007669"/>
    <property type="project" value="TreeGrafter"/>
</dbReference>
<dbReference type="KEGG" id="bgt:106074226"/>
<evidence type="ECO:0000256" key="3">
    <source>
        <dbReference type="ARBA" id="ARBA00022989"/>
    </source>
</evidence>
<keyword evidence="2 5" id="KW-0812">Transmembrane</keyword>
<feature type="transmembrane region" description="Helical" evidence="5">
    <location>
        <begin position="90"/>
        <end position="113"/>
    </location>
</feature>
<dbReference type="AlphaFoldDB" id="A0A2C9L5M9"/>
<protein>
    <recommendedName>
        <fullName evidence="6">Amino acid transporter transmembrane domain-containing protein</fullName>
    </recommendedName>
</protein>
<dbReference type="STRING" id="6526.A0A2C9L5M9"/>
<dbReference type="Pfam" id="PF01490">
    <property type="entry name" value="Aa_trans"/>
    <property type="match status" value="1"/>
</dbReference>
<keyword evidence="3 5" id="KW-1133">Transmembrane helix</keyword>
<feature type="transmembrane region" description="Helical" evidence="5">
    <location>
        <begin position="218"/>
        <end position="240"/>
    </location>
</feature>
<sequence>MSDGILSLVPLLSPKVNKDTPAECTQKQDKGHSASKLIKSQTMVLSTHITVEVPTSGPCTRCSNSQALMNLLKGTAGTGILSLPTAFKNVGLWAGLALFLIVGMLTVHCMLMLNSCCHLLEKRSSKSILTYVDAVELNFQYGPKSLQKSAAIMKTITSVSISIMQCSFCCVYIVWVAVNVKEILDNYWSNSQSLRVYEVAVFLILLPYIMVKSLNTLAFFSTVANLAYLIGLIIIFQSLFQGLPDSSERPAFSSWSTLPLFFGTSMFAFESICLTISVRSKLVNINDYGGWNGLLSLAMTIIIALYSCMGFYGYLKFGEDTASTITLNLPQNNWLYTSVTILFVVAMILSVGVQFYVPISIIWPAVKKQMTSDQIEKFGRVAQCFTRALLLTLIFAVSVLVPHLDSLMVFIGSFFGSVLSLILPALMELMTLSVEGQLTVTTAIKDAAIIIFGMLILIFGTVESLKNIITTF</sequence>
<organism evidence="7 8">
    <name type="scientific">Biomphalaria glabrata</name>
    <name type="common">Bloodfluke planorb</name>
    <name type="synonym">Freshwater snail</name>
    <dbReference type="NCBI Taxonomy" id="6526"/>
    <lineage>
        <taxon>Eukaryota</taxon>
        <taxon>Metazoa</taxon>
        <taxon>Spiralia</taxon>
        <taxon>Lophotrochozoa</taxon>
        <taxon>Mollusca</taxon>
        <taxon>Gastropoda</taxon>
        <taxon>Heterobranchia</taxon>
        <taxon>Euthyneura</taxon>
        <taxon>Panpulmonata</taxon>
        <taxon>Hygrophila</taxon>
        <taxon>Lymnaeoidea</taxon>
        <taxon>Planorbidae</taxon>
        <taxon>Biomphalaria</taxon>
    </lineage>
</organism>
<feature type="transmembrane region" description="Helical" evidence="5">
    <location>
        <begin position="194"/>
        <end position="211"/>
    </location>
</feature>
<evidence type="ECO:0000313" key="8">
    <source>
        <dbReference type="Proteomes" id="UP000076420"/>
    </source>
</evidence>
<reference evidence="7" key="1">
    <citation type="submission" date="2020-05" db="UniProtKB">
        <authorList>
            <consortium name="EnsemblMetazoa"/>
        </authorList>
    </citation>
    <scope>IDENTIFICATION</scope>
    <source>
        <strain evidence="7">BB02</strain>
    </source>
</reference>
<evidence type="ECO:0000256" key="4">
    <source>
        <dbReference type="ARBA" id="ARBA00023136"/>
    </source>
</evidence>
<dbReference type="OrthoDB" id="1684102at2759"/>
<evidence type="ECO:0000256" key="2">
    <source>
        <dbReference type="ARBA" id="ARBA00022692"/>
    </source>
</evidence>
<feature type="transmembrane region" description="Helical" evidence="5">
    <location>
        <begin position="447"/>
        <end position="469"/>
    </location>
</feature>
<feature type="transmembrane region" description="Helical" evidence="5">
    <location>
        <begin position="260"/>
        <end position="278"/>
    </location>
</feature>
<dbReference type="GO" id="GO:0015179">
    <property type="term" value="F:L-amino acid transmembrane transporter activity"/>
    <property type="evidence" value="ECO:0007669"/>
    <property type="project" value="TreeGrafter"/>
</dbReference>
<evidence type="ECO:0000256" key="5">
    <source>
        <dbReference type="SAM" id="Phobius"/>
    </source>
</evidence>
<proteinExistence type="predicted"/>
<evidence type="ECO:0000256" key="1">
    <source>
        <dbReference type="ARBA" id="ARBA00004141"/>
    </source>
</evidence>
<name>A0A2C9L5M9_BIOGL</name>
<gene>
    <name evidence="7" type="primary">106074226</name>
</gene>
<feature type="transmembrane region" description="Helical" evidence="5">
    <location>
        <begin position="151"/>
        <end position="174"/>
    </location>
</feature>
<feature type="transmembrane region" description="Helical" evidence="5">
    <location>
        <begin position="290"/>
        <end position="314"/>
    </location>
</feature>
<dbReference type="PANTHER" id="PTHR22950">
    <property type="entry name" value="AMINO ACID TRANSPORTER"/>
    <property type="match status" value="1"/>
</dbReference>
<evidence type="ECO:0000313" key="7">
    <source>
        <dbReference type="EnsemblMetazoa" id="BGLB027209-PA"/>
    </source>
</evidence>
<dbReference type="VEuPathDB" id="VectorBase:BGLAX_041736"/>
<comment type="subcellular location">
    <subcellularLocation>
        <location evidence="1">Membrane</location>
        <topology evidence="1">Multi-pass membrane protein</topology>
    </subcellularLocation>
</comment>